<feature type="compositionally biased region" description="Low complexity" evidence="1">
    <location>
        <begin position="317"/>
        <end position="343"/>
    </location>
</feature>
<dbReference type="OrthoDB" id="9932926at2759"/>
<proteinExistence type="predicted"/>
<feature type="compositionally biased region" description="Acidic residues" evidence="1">
    <location>
        <begin position="220"/>
        <end position="247"/>
    </location>
</feature>
<feature type="compositionally biased region" description="Basic and acidic residues" evidence="1">
    <location>
        <begin position="248"/>
        <end position="281"/>
    </location>
</feature>
<accession>A0A6A6VRB4</accession>
<dbReference type="EMBL" id="ML996585">
    <property type="protein sequence ID" value="KAF2753218.1"/>
    <property type="molecule type" value="Genomic_DNA"/>
</dbReference>
<dbReference type="SUPFAM" id="SSF52833">
    <property type="entry name" value="Thioredoxin-like"/>
    <property type="match status" value="1"/>
</dbReference>
<dbReference type="AlphaFoldDB" id="A0A6A6VRB4"/>
<reference evidence="2" key="1">
    <citation type="journal article" date="2020" name="Stud. Mycol.">
        <title>101 Dothideomycetes genomes: a test case for predicting lifestyles and emergence of pathogens.</title>
        <authorList>
            <person name="Haridas S."/>
            <person name="Albert R."/>
            <person name="Binder M."/>
            <person name="Bloem J."/>
            <person name="Labutti K."/>
            <person name="Salamov A."/>
            <person name="Andreopoulos B."/>
            <person name="Baker S."/>
            <person name="Barry K."/>
            <person name="Bills G."/>
            <person name="Bluhm B."/>
            <person name="Cannon C."/>
            <person name="Castanera R."/>
            <person name="Culley D."/>
            <person name="Daum C."/>
            <person name="Ezra D."/>
            <person name="Gonzalez J."/>
            <person name="Henrissat B."/>
            <person name="Kuo A."/>
            <person name="Liang C."/>
            <person name="Lipzen A."/>
            <person name="Lutzoni F."/>
            <person name="Magnuson J."/>
            <person name="Mondo S."/>
            <person name="Nolan M."/>
            <person name="Ohm R."/>
            <person name="Pangilinan J."/>
            <person name="Park H.-J."/>
            <person name="Ramirez L."/>
            <person name="Alfaro M."/>
            <person name="Sun H."/>
            <person name="Tritt A."/>
            <person name="Yoshinaga Y."/>
            <person name="Zwiers L.-H."/>
            <person name="Turgeon B."/>
            <person name="Goodwin S."/>
            <person name="Spatafora J."/>
            <person name="Crous P."/>
            <person name="Grigoriev I."/>
        </authorList>
    </citation>
    <scope>NUCLEOTIDE SEQUENCE</scope>
    <source>
        <strain evidence="2">CBS 121739</strain>
    </source>
</reference>
<evidence type="ECO:0000313" key="3">
    <source>
        <dbReference type="Proteomes" id="UP000799437"/>
    </source>
</evidence>
<sequence length="349" mass="37393">MSLLPDLRIYDTDPTLYLVTSLTAGNSHIVSATSRMETILRANKIPFTGVDTATDERMRSLWSRRARGKRFPGLVREGFLVGDLEQIEEWNEFGELLENLAPLGGAASVPASAPAPAAKAALAEAPVSIPTNARQKTENESPKVASGPPQTMAMRQMVQEAAAKGRELKGGDKGAGLKDVRLSGGIDRSRPKVPPADVREARIAARDAGGVVEGGKGDKDEDDGEEEDDDEDGEEDENDEESGDEEKETTVIRKDQKVLAEEKSTPVSEEKKPATTTKNEDEKDDEDDDEEDEDDDDDDDEEEESENDDDTANPSNSTPTEPPATTHAATTTSSKPAASPSAAGETVGD</sequence>
<feature type="region of interest" description="Disordered" evidence="1">
    <location>
        <begin position="129"/>
        <end position="349"/>
    </location>
</feature>
<keyword evidence="3" id="KW-1185">Reference proteome</keyword>
<feature type="compositionally biased region" description="Acidic residues" evidence="1">
    <location>
        <begin position="282"/>
        <end position="311"/>
    </location>
</feature>
<dbReference type="RefSeq" id="XP_033595669.1">
    <property type="nucleotide sequence ID" value="XM_033747682.1"/>
</dbReference>
<evidence type="ECO:0000313" key="2">
    <source>
        <dbReference type="EMBL" id="KAF2753218.1"/>
    </source>
</evidence>
<dbReference type="Gene3D" id="3.40.30.10">
    <property type="entry name" value="Glutaredoxin"/>
    <property type="match status" value="1"/>
</dbReference>
<feature type="compositionally biased region" description="Basic and acidic residues" evidence="1">
    <location>
        <begin position="163"/>
        <end position="181"/>
    </location>
</feature>
<gene>
    <name evidence="2" type="ORF">EJ05DRAFT_505227</name>
</gene>
<dbReference type="GeneID" id="54488736"/>
<protein>
    <submittedName>
        <fullName evidence="2">Uncharacterized protein</fullName>
    </submittedName>
</protein>
<evidence type="ECO:0000256" key="1">
    <source>
        <dbReference type="SAM" id="MobiDB-lite"/>
    </source>
</evidence>
<name>A0A6A6VRB4_9PEZI</name>
<dbReference type="Proteomes" id="UP000799437">
    <property type="component" value="Unassembled WGS sequence"/>
</dbReference>
<dbReference type="PROSITE" id="PS51354">
    <property type="entry name" value="GLUTAREDOXIN_2"/>
    <property type="match status" value="1"/>
</dbReference>
<dbReference type="InterPro" id="IPR036249">
    <property type="entry name" value="Thioredoxin-like_sf"/>
</dbReference>
<organism evidence="2 3">
    <name type="scientific">Pseudovirgaria hyperparasitica</name>
    <dbReference type="NCBI Taxonomy" id="470096"/>
    <lineage>
        <taxon>Eukaryota</taxon>
        <taxon>Fungi</taxon>
        <taxon>Dikarya</taxon>
        <taxon>Ascomycota</taxon>
        <taxon>Pezizomycotina</taxon>
        <taxon>Dothideomycetes</taxon>
        <taxon>Dothideomycetes incertae sedis</taxon>
        <taxon>Acrospermales</taxon>
        <taxon>Acrospermaceae</taxon>
        <taxon>Pseudovirgaria</taxon>
    </lineage>
</organism>